<dbReference type="PANTHER" id="PTHR42966">
    <property type="entry name" value="N-ACETYLNEURAMINATE SYNTHASE"/>
    <property type="match status" value="1"/>
</dbReference>
<comment type="caution">
    <text evidence="2">The sequence shown here is derived from an EMBL/GenBank/DDBJ whole genome shotgun (WGS) entry which is preliminary data.</text>
</comment>
<dbReference type="InterPro" id="IPR013785">
    <property type="entry name" value="Aldolase_TIM"/>
</dbReference>
<dbReference type="GO" id="GO:0047444">
    <property type="term" value="F:N-acylneuraminate-9-phosphate synthase activity"/>
    <property type="evidence" value="ECO:0007669"/>
    <property type="project" value="TreeGrafter"/>
</dbReference>
<dbReference type="Pfam" id="PF03102">
    <property type="entry name" value="NeuB"/>
    <property type="match status" value="1"/>
</dbReference>
<gene>
    <name evidence="2" type="primary">spsE</name>
    <name evidence="2" type="ORF">AW10_02839</name>
</gene>
<feature type="domain" description="PseI/NeuA/B-like" evidence="1">
    <location>
        <begin position="45"/>
        <end position="234"/>
    </location>
</feature>
<dbReference type="STRING" id="1454003.AW10_02839"/>
<organism evidence="2 3">
    <name type="scientific">Candidatus Accumulibacter appositus</name>
    <dbReference type="NCBI Taxonomy" id="1454003"/>
    <lineage>
        <taxon>Bacteria</taxon>
        <taxon>Pseudomonadati</taxon>
        <taxon>Pseudomonadota</taxon>
        <taxon>Betaproteobacteria</taxon>
        <taxon>Candidatus Accumulibacter</taxon>
    </lineage>
</organism>
<protein>
    <submittedName>
        <fullName evidence="2">Spore coat polysaccharide biosynthesis protein SpsE</fullName>
    </submittedName>
</protein>
<dbReference type="GO" id="GO:0016051">
    <property type="term" value="P:carbohydrate biosynthetic process"/>
    <property type="evidence" value="ECO:0007669"/>
    <property type="project" value="InterPro"/>
</dbReference>
<dbReference type="Gene3D" id="3.90.1210.10">
    <property type="entry name" value="Antifreeze-like/N-acetylneuraminic acid synthase C-terminal domain"/>
    <property type="match status" value="1"/>
</dbReference>
<accession>A0A011PP72</accession>
<reference evidence="2 3" key="1">
    <citation type="submission" date="2014-02" db="EMBL/GenBank/DDBJ databases">
        <title>Expanding our view of genomic diversity in Candidatus Accumulibacter clades.</title>
        <authorList>
            <person name="Skennerton C.T."/>
            <person name="Barr J.J."/>
            <person name="Slater F.R."/>
            <person name="Bond P.L."/>
            <person name="Tyson G.W."/>
        </authorList>
    </citation>
    <scope>NUCLEOTIDE SEQUENCE [LARGE SCALE GENOMIC DNA]</scope>
    <source>
        <strain evidence="3">BA-92</strain>
    </source>
</reference>
<sequence length="360" mass="41013">MNPDRVFEDLFVLELANNHGGRVDRGLRIVRDFSRIVRFNNVKAAIKLQLRDVDAFIHQDFRERADIRYIKRTLETRLTKAEYATLTTAIRQAGCITMATPFDEVSVDLCVELGVEIIKIASSDLNDWILIEKIASTRKPVIVSTGGSSLKDIDDLVKFFNRRAIALAINHCVSLYPSEDHEIDLNQIDFLRRRYPQNVIGFSTHEYSDWQTSIAIAYAKGARSFERHVDIAADGLPVAPYCSLPHQIDQWFKAHRKAVEMCGAPGTQKRIPLSRENQYLDALVRGVYARRDLDKGHALRDEDIYLAIPLQKGQISCRELMRGELLLRDIPADGAIMIDMIDSPYAENEQLKALIYQRGL</sequence>
<dbReference type="EMBL" id="JEMX01000066">
    <property type="protein sequence ID" value="EXI78685.1"/>
    <property type="molecule type" value="Genomic_DNA"/>
</dbReference>
<name>A0A011PP72_9PROT</name>
<dbReference type="SUPFAM" id="SSF51569">
    <property type="entry name" value="Aldolase"/>
    <property type="match status" value="1"/>
</dbReference>
<evidence type="ECO:0000313" key="3">
    <source>
        <dbReference type="Proteomes" id="UP000021816"/>
    </source>
</evidence>
<dbReference type="InterPro" id="IPR013132">
    <property type="entry name" value="PseI/NeuA/B-like_N"/>
</dbReference>
<dbReference type="Gene3D" id="3.20.20.70">
    <property type="entry name" value="Aldolase class I"/>
    <property type="match status" value="1"/>
</dbReference>
<evidence type="ECO:0000259" key="1">
    <source>
        <dbReference type="Pfam" id="PF03102"/>
    </source>
</evidence>
<dbReference type="PANTHER" id="PTHR42966:SF1">
    <property type="entry name" value="SIALIC ACID SYNTHASE"/>
    <property type="match status" value="1"/>
</dbReference>
<evidence type="ECO:0000313" key="2">
    <source>
        <dbReference type="EMBL" id="EXI78685.1"/>
    </source>
</evidence>
<dbReference type="AlphaFoldDB" id="A0A011PP72"/>
<dbReference type="Proteomes" id="UP000021816">
    <property type="component" value="Unassembled WGS sequence"/>
</dbReference>
<dbReference type="InterPro" id="IPR051690">
    <property type="entry name" value="PseI-like"/>
</dbReference>
<dbReference type="PATRIC" id="fig|1454003.3.peg.2897"/>
<proteinExistence type="predicted"/>